<keyword evidence="6" id="KW-0456">Lyase</keyword>
<proteinExistence type="inferred from homology"/>
<dbReference type="Gene3D" id="3.60.150.10">
    <property type="entry name" value="Chorismate synthase AroC"/>
    <property type="match status" value="2"/>
</dbReference>
<evidence type="ECO:0000256" key="5">
    <source>
        <dbReference type="ARBA" id="ARBA00023141"/>
    </source>
</evidence>
<dbReference type="GO" id="GO:0009423">
    <property type="term" value="P:chorismate biosynthetic process"/>
    <property type="evidence" value="ECO:0007669"/>
    <property type="project" value="TreeGrafter"/>
</dbReference>
<evidence type="ECO:0000256" key="6">
    <source>
        <dbReference type="ARBA" id="ARBA00023239"/>
    </source>
</evidence>
<dbReference type="HAMAP" id="MF_00300">
    <property type="entry name" value="Chorismate_synth"/>
    <property type="match status" value="1"/>
</dbReference>
<comment type="caution">
    <text evidence="7">The sequence shown here is derived from an EMBL/GenBank/DDBJ whole genome shotgun (WGS) entry which is preliminary data.</text>
</comment>
<accession>A0A0F9TPD5</accession>
<evidence type="ECO:0000256" key="1">
    <source>
        <dbReference type="ARBA" id="ARBA00005044"/>
    </source>
</evidence>
<sequence>MMGCHLGRCFQVTVAGGSYQDGLTAVVQGVPAGMLLTEQEVYGDLLLRKPGADELSSPRKEPDLPVIYTGLNAADTIEGAGNKNHTNGTPLSILIPNLDRHFVHIKQYQDTNRTPRPGHASYASFQKYGPDDDAIGAGFFSGRYTCTIVAAGFVAKKILKMCGIDVFSYVREIAGVRCDEVTPAAALESTNAYKRMRQDYDPFYQQIYVEGRITPEMRFLEKVAVLAEIEQQIDEIRGKAAPMDRGAIADKYGVHHIVNCPDLDAAQAMVDACGKIAATGDSAGGVVEVVATGLPAGLGEPVFAKLDAELGRMLGIGAVKGVEIGAGFAVKDMTGIQSNDPIHAEDGKVVFETNNAGGITGGLTTGQPIVVRLAVKPTPTIDKPQKTIDKYTLENCDLAAITRRDPTIVARIWPVAENYTALVLLDHLMAHYGYQAVMAKVAGG</sequence>
<dbReference type="AlphaFoldDB" id="A0A0F9TPD5"/>
<dbReference type="PANTHER" id="PTHR21085:SF0">
    <property type="entry name" value="CHORISMATE SYNTHASE"/>
    <property type="match status" value="1"/>
</dbReference>
<protein>
    <recommendedName>
        <fullName evidence="3">chorismate synthase</fullName>
        <ecNumber evidence="3">4.2.3.5</ecNumber>
    </recommendedName>
</protein>
<dbReference type="GO" id="GO:0009073">
    <property type="term" value="P:aromatic amino acid family biosynthetic process"/>
    <property type="evidence" value="ECO:0007669"/>
    <property type="project" value="UniProtKB-KW"/>
</dbReference>
<organism evidence="7">
    <name type="scientific">marine sediment metagenome</name>
    <dbReference type="NCBI Taxonomy" id="412755"/>
    <lineage>
        <taxon>unclassified sequences</taxon>
        <taxon>metagenomes</taxon>
        <taxon>ecological metagenomes</taxon>
    </lineage>
</organism>
<dbReference type="EMBL" id="LAZR01000289">
    <property type="protein sequence ID" value="KKN76802.1"/>
    <property type="molecule type" value="Genomic_DNA"/>
</dbReference>
<comment type="pathway">
    <text evidence="1">Metabolic intermediate biosynthesis; chorismate biosynthesis; chorismate from D-erythrose 4-phosphate and phosphoenolpyruvate: step 7/7.</text>
</comment>
<keyword evidence="4" id="KW-0028">Amino-acid biosynthesis</keyword>
<dbReference type="GO" id="GO:0005829">
    <property type="term" value="C:cytosol"/>
    <property type="evidence" value="ECO:0007669"/>
    <property type="project" value="TreeGrafter"/>
</dbReference>
<comment type="similarity">
    <text evidence="2">Belongs to the chorismate synthase family.</text>
</comment>
<evidence type="ECO:0000256" key="3">
    <source>
        <dbReference type="ARBA" id="ARBA00013036"/>
    </source>
</evidence>
<dbReference type="InterPro" id="IPR000453">
    <property type="entry name" value="Chorismate_synth"/>
</dbReference>
<dbReference type="GO" id="GO:0004107">
    <property type="term" value="F:chorismate synthase activity"/>
    <property type="evidence" value="ECO:0007669"/>
    <property type="project" value="UniProtKB-EC"/>
</dbReference>
<evidence type="ECO:0000256" key="4">
    <source>
        <dbReference type="ARBA" id="ARBA00022605"/>
    </source>
</evidence>
<name>A0A0F9TPD5_9ZZZZ</name>
<dbReference type="InterPro" id="IPR035904">
    <property type="entry name" value="Chorismate_synth_AroC_sf"/>
</dbReference>
<dbReference type="EC" id="4.2.3.5" evidence="3"/>
<dbReference type="GO" id="GO:0010181">
    <property type="term" value="F:FMN binding"/>
    <property type="evidence" value="ECO:0007669"/>
    <property type="project" value="TreeGrafter"/>
</dbReference>
<dbReference type="GO" id="GO:0008652">
    <property type="term" value="P:amino acid biosynthetic process"/>
    <property type="evidence" value="ECO:0007669"/>
    <property type="project" value="UniProtKB-KW"/>
</dbReference>
<dbReference type="PANTHER" id="PTHR21085">
    <property type="entry name" value="CHORISMATE SYNTHASE"/>
    <property type="match status" value="1"/>
</dbReference>
<dbReference type="Pfam" id="PF01264">
    <property type="entry name" value="Chorismate_synt"/>
    <property type="match status" value="1"/>
</dbReference>
<keyword evidence="5" id="KW-0057">Aromatic amino acid biosynthesis</keyword>
<dbReference type="SUPFAM" id="SSF103263">
    <property type="entry name" value="Chorismate synthase, AroC"/>
    <property type="match status" value="1"/>
</dbReference>
<evidence type="ECO:0000256" key="2">
    <source>
        <dbReference type="ARBA" id="ARBA00008014"/>
    </source>
</evidence>
<reference evidence="7" key="1">
    <citation type="journal article" date="2015" name="Nature">
        <title>Complex archaea that bridge the gap between prokaryotes and eukaryotes.</title>
        <authorList>
            <person name="Spang A."/>
            <person name="Saw J.H."/>
            <person name="Jorgensen S.L."/>
            <person name="Zaremba-Niedzwiedzka K."/>
            <person name="Martijn J."/>
            <person name="Lind A.E."/>
            <person name="van Eijk R."/>
            <person name="Schleper C."/>
            <person name="Guy L."/>
            <person name="Ettema T.J."/>
        </authorList>
    </citation>
    <scope>NUCLEOTIDE SEQUENCE</scope>
</reference>
<gene>
    <name evidence="7" type="ORF">LCGC14_0366690</name>
</gene>
<evidence type="ECO:0000313" key="7">
    <source>
        <dbReference type="EMBL" id="KKN76802.1"/>
    </source>
</evidence>